<feature type="non-terminal residue" evidence="4">
    <location>
        <position position="254"/>
    </location>
</feature>
<dbReference type="Proteomes" id="UP001519535">
    <property type="component" value="Unassembled WGS sequence"/>
</dbReference>
<feature type="region of interest" description="Disordered" evidence="2">
    <location>
        <begin position="166"/>
        <end position="186"/>
    </location>
</feature>
<evidence type="ECO:0000313" key="5">
    <source>
        <dbReference type="Proteomes" id="UP001519535"/>
    </source>
</evidence>
<dbReference type="PANTHER" id="PTHR46766">
    <property type="entry name" value="GLUTAMINE-RICH PROTEIN 2"/>
    <property type="match status" value="1"/>
</dbReference>
<dbReference type="RefSeq" id="WP_214092805.1">
    <property type="nucleotide sequence ID" value="NZ_JAHCLR010000015.1"/>
</dbReference>
<dbReference type="EMBL" id="JAHCLR010000015">
    <property type="protein sequence ID" value="MBS9533825.1"/>
    <property type="molecule type" value="Genomic_DNA"/>
</dbReference>
<evidence type="ECO:0000256" key="1">
    <source>
        <dbReference type="ARBA" id="ARBA00010652"/>
    </source>
</evidence>
<dbReference type="InterPro" id="IPR038332">
    <property type="entry name" value="PPE_sf"/>
</dbReference>
<organism evidence="4 5">
    <name type="scientific">Mycolicibacter acidiphilus</name>
    <dbReference type="NCBI Taxonomy" id="2835306"/>
    <lineage>
        <taxon>Bacteria</taxon>
        <taxon>Bacillati</taxon>
        <taxon>Actinomycetota</taxon>
        <taxon>Actinomycetes</taxon>
        <taxon>Mycobacteriales</taxon>
        <taxon>Mycobacteriaceae</taxon>
        <taxon>Mycolicibacter</taxon>
    </lineage>
</organism>
<keyword evidence="5" id="KW-1185">Reference proteome</keyword>
<comment type="similarity">
    <text evidence="1">Belongs to the mycobacterial PPE family.</text>
</comment>
<dbReference type="Pfam" id="PF00823">
    <property type="entry name" value="PPE"/>
    <property type="match status" value="1"/>
</dbReference>
<name>A0ABS5RHT0_9MYCO</name>
<feature type="compositionally biased region" description="Low complexity" evidence="2">
    <location>
        <begin position="170"/>
        <end position="186"/>
    </location>
</feature>
<evidence type="ECO:0000313" key="4">
    <source>
        <dbReference type="EMBL" id="MBS9533825.1"/>
    </source>
</evidence>
<gene>
    <name evidence="4" type="ORF">KIH27_09540</name>
</gene>
<dbReference type="Gene3D" id="1.20.1260.20">
    <property type="entry name" value="PPE superfamily"/>
    <property type="match status" value="1"/>
</dbReference>
<dbReference type="PANTHER" id="PTHR46766:SF1">
    <property type="entry name" value="GLUTAMINE-RICH PROTEIN 2"/>
    <property type="match status" value="1"/>
</dbReference>
<accession>A0ABS5RHT0</accession>
<sequence length="254" mass="25705">MDFAMLPPEVNSARMYAGAGSGPMMAAAAAWDRLASMLGSAASSYRSVVSELADGIWRGPSSASMTNAADPYVTWMNTTAAQAEETATQARAAAAAFEAAFAATVPPPAIAANRATLLALIATNFFGQNLPAIAANQAEYAEMWAQDATAMYGYTAGSASATALTPVSPAPQTTNPAAASAQAAAQAGSAAQPTNPLASLLPDIFGPLNDFLTNNTTTGLNNLLGPVGTVLSQFTGPLLASERAVAELVWSVGL</sequence>
<dbReference type="SUPFAM" id="SSF140459">
    <property type="entry name" value="PE/PPE dimer-like"/>
    <property type="match status" value="1"/>
</dbReference>
<comment type="caution">
    <text evidence="4">The sequence shown here is derived from an EMBL/GenBank/DDBJ whole genome shotgun (WGS) entry which is preliminary data.</text>
</comment>
<reference evidence="4 5" key="1">
    <citation type="submission" date="2021-05" db="EMBL/GenBank/DDBJ databases">
        <title>Mycobacterium acidophilum sp. nov., an extremely acid-tolerant member of the genus Mycobacterium.</title>
        <authorList>
            <person name="Xia J."/>
        </authorList>
    </citation>
    <scope>NUCLEOTIDE SEQUENCE [LARGE SCALE GENOMIC DNA]</scope>
    <source>
        <strain evidence="4 5">M1</strain>
    </source>
</reference>
<evidence type="ECO:0000256" key="2">
    <source>
        <dbReference type="SAM" id="MobiDB-lite"/>
    </source>
</evidence>
<feature type="domain" description="PPE" evidence="3">
    <location>
        <begin position="2"/>
        <end position="163"/>
    </location>
</feature>
<proteinExistence type="inferred from homology"/>
<dbReference type="InterPro" id="IPR000030">
    <property type="entry name" value="PPE_dom"/>
</dbReference>
<evidence type="ECO:0000259" key="3">
    <source>
        <dbReference type="Pfam" id="PF00823"/>
    </source>
</evidence>
<protein>
    <submittedName>
        <fullName evidence="4">PPE family protein</fullName>
    </submittedName>
</protein>